<dbReference type="Gene3D" id="3.30.450.40">
    <property type="match status" value="1"/>
</dbReference>
<evidence type="ECO:0000313" key="1">
    <source>
        <dbReference type="EMBL" id="OEV11411.1"/>
    </source>
</evidence>
<gene>
    <name evidence="1" type="ORF">AN218_13080</name>
</gene>
<dbReference type="AlphaFoldDB" id="A0A1E7L5M0"/>
<keyword evidence="2" id="KW-1185">Reference proteome</keyword>
<proteinExistence type="predicted"/>
<name>A0A1E7L5M0_9ACTN</name>
<organism evidence="1 2">
    <name type="scientific">Streptomyces nanshensis</name>
    <dbReference type="NCBI Taxonomy" id="518642"/>
    <lineage>
        <taxon>Bacteria</taxon>
        <taxon>Bacillati</taxon>
        <taxon>Actinomycetota</taxon>
        <taxon>Actinomycetes</taxon>
        <taxon>Kitasatosporales</taxon>
        <taxon>Streptomycetaceae</taxon>
        <taxon>Streptomyces</taxon>
    </lineage>
</organism>
<accession>A0A1E7L5M0</accession>
<dbReference type="Proteomes" id="UP000176005">
    <property type="component" value="Unassembled WGS sequence"/>
</dbReference>
<evidence type="ECO:0000313" key="2">
    <source>
        <dbReference type="Proteomes" id="UP000176005"/>
    </source>
</evidence>
<reference evidence="1 2" key="1">
    <citation type="journal article" date="2016" name="Front. Microbiol.">
        <title>Comparative Genomics Analysis of Streptomyces Species Reveals Their Adaptation to the Marine Environment and Their Diversity at the Genomic Level.</title>
        <authorList>
            <person name="Tian X."/>
            <person name="Zhang Z."/>
            <person name="Yang T."/>
            <person name="Chen M."/>
            <person name="Li J."/>
            <person name="Chen F."/>
            <person name="Yang J."/>
            <person name="Li W."/>
            <person name="Zhang B."/>
            <person name="Zhang Z."/>
            <person name="Wu J."/>
            <person name="Zhang C."/>
            <person name="Long L."/>
            <person name="Xiao J."/>
        </authorList>
    </citation>
    <scope>NUCLEOTIDE SEQUENCE [LARGE SCALE GENOMIC DNA]</scope>
    <source>
        <strain evidence="1 2">SCSIO 10429</strain>
    </source>
</reference>
<sequence length="135" mass="13884">MRVCLAARCSLPYLRLIADHCPIQDGTVPLGAGRTLPGADLLADTVLTPHDAPGAVLLARAPQPGFFVYAPASAPAWRVLAVPLRTLPGSGPAGALSVAGPRDELDTRQEELLTAMHDAVSTAASAAWDALVQAA</sequence>
<dbReference type="EMBL" id="LJGW01000224">
    <property type="protein sequence ID" value="OEV11411.1"/>
    <property type="molecule type" value="Genomic_DNA"/>
</dbReference>
<dbReference type="InterPro" id="IPR029016">
    <property type="entry name" value="GAF-like_dom_sf"/>
</dbReference>
<comment type="caution">
    <text evidence="1">The sequence shown here is derived from an EMBL/GenBank/DDBJ whole genome shotgun (WGS) entry which is preliminary data.</text>
</comment>
<protein>
    <submittedName>
        <fullName evidence="1">Uncharacterized protein</fullName>
    </submittedName>
</protein>